<dbReference type="GO" id="GO:0071555">
    <property type="term" value="P:cell wall organization"/>
    <property type="evidence" value="ECO:0007669"/>
    <property type="project" value="UniProtKB-UniRule"/>
</dbReference>
<evidence type="ECO:0000313" key="8">
    <source>
        <dbReference type="EMBL" id="RRC96028.1"/>
    </source>
</evidence>
<comment type="caution">
    <text evidence="8">The sequence shown here is derived from an EMBL/GenBank/DDBJ whole genome shotgun (WGS) entry which is preliminary data.</text>
</comment>
<dbReference type="Proteomes" id="UP000280444">
    <property type="component" value="Unassembled WGS sequence"/>
</dbReference>
<dbReference type="PANTHER" id="PTHR30582:SF2">
    <property type="entry name" value="L,D-TRANSPEPTIDASE YCIB-RELATED"/>
    <property type="match status" value="1"/>
</dbReference>
<feature type="active site" description="Nucleophile" evidence="6">
    <location>
        <position position="403"/>
    </location>
</feature>
<comment type="pathway">
    <text evidence="1 6">Cell wall biogenesis; peptidoglycan biosynthesis.</text>
</comment>
<dbReference type="InterPro" id="IPR050979">
    <property type="entry name" value="LD-transpeptidase"/>
</dbReference>
<dbReference type="InterPro" id="IPR038054">
    <property type="entry name" value="LD_TPept-like_central_sf"/>
</dbReference>
<dbReference type="AlphaFoldDB" id="A0A3P1SFU1"/>
<dbReference type="InterPro" id="IPR022029">
    <property type="entry name" value="YoaR-like_PG-bd"/>
</dbReference>
<dbReference type="Gene3D" id="2.40.440.10">
    <property type="entry name" value="L,D-transpeptidase catalytic domain-like"/>
    <property type="match status" value="1"/>
</dbReference>
<dbReference type="CDD" id="cd16913">
    <property type="entry name" value="YkuD_like"/>
    <property type="match status" value="1"/>
</dbReference>
<dbReference type="PANTHER" id="PTHR30582">
    <property type="entry name" value="L,D-TRANSPEPTIDASE"/>
    <property type="match status" value="1"/>
</dbReference>
<keyword evidence="4 6" id="KW-0573">Peptidoglycan synthesis</keyword>
<dbReference type="SUPFAM" id="SSF141523">
    <property type="entry name" value="L,D-transpeptidase catalytic domain-like"/>
    <property type="match status" value="1"/>
</dbReference>
<evidence type="ECO:0000259" key="7">
    <source>
        <dbReference type="PROSITE" id="PS52029"/>
    </source>
</evidence>
<organism evidence="8 9">
    <name type="scientific">Schaalia canis</name>
    <dbReference type="NCBI Taxonomy" id="100469"/>
    <lineage>
        <taxon>Bacteria</taxon>
        <taxon>Bacillati</taxon>
        <taxon>Actinomycetota</taxon>
        <taxon>Actinomycetes</taxon>
        <taxon>Actinomycetales</taxon>
        <taxon>Actinomycetaceae</taxon>
        <taxon>Schaalia</taxon>
    </lineage>
</organism>
<evidence type="ECO:0000313" key="9">
    <source>
        <dbReference type="Proteomes" id="UP000280444"/>
    </source>
</evidence>
<dbReference type="EMBL" id="RQZF01000002">
    <property type="protein sequence ID" value="RRC96028.1"/>
    <property type="molecule type" value="Genomic_DNA"/>
</dbReference>
<dbReference type="GO" id="GO:0071972">
    <property type="term" value="F:peptidoglycan L,D-transpeptidase activity"/>
    <property type="evidence" value="ECO:0007669"/>
    <property type="project" value="TreeGrafter"/>
</dbReference>
<reference evidence="8 9" key="1">
    <citation type="submission" date="2018-11" db="EMBL/GenBank/DDBJ databases">
        <title>Genomes From Bacteria Associated with the Canine Oral Cavity: a Test Case for Automated Genome-Based Taxonomic Assignment.</title>
        <authorList>
            <person name="Coil D.A."/>
            <person name="Jospin G."/>
            <person name="Darling A.E."/>
            <person name="Wallis C."/>
            <person name="Davis I.J."/>
            <person name="Harris S."/>
            <person name="Eisen J.A."/>
            <person name="Holcombe L.J."/>
            <person name="O'Flynn C."/>
        </authorList>
    </citation>
    <scope>NUCLEOTIDE SEQUENCE [LARGE SCALE GENOMIC DNA]</scope>
    <source>
        <strain evidence="8 9">OH770</strain>
    </source>
</reference>
<gene>
    <name evidence="8" type="ORF">EII11_02610</name>
</gene>
<sequence length="428" mass="45214">MDVAAIAAMVEQRVKDVSVEVSVEGETVAASLGDLGVTVDAQATAEQAMEGNRSFASKLGALFSSREVTPVVTVNREKLQSFADALARKAGPVVVNATVALDSESNTFRATEAKSGTGLDVDALSKVAEQAAGSLSNVSTTAVVQEVKPEITTEEAEQMVAAAQALAGLEVSISDGIDDFTADAATRASWVKVPLSPDGKSLEKPIVDEAKVRSWVEKTAEETNVAPKPGINNVNASGKVLVEARKGVKGFKVNNAAAVAQGVLTSLSDGKSFTGDFDYDEVEAPYESRPALPGAENALYPAAEGEKWLEINLGNNSVSAYVGLSRVHGPVPIVPGSPGNETVTGLFHIYLKYDKQDMGCTPEWPYCAKDVPWVSYFHGSYAFHGAPWQDSFGWSGPGGSHGCVNMPVHEAKWVHQWSEMGTPVVSHY</sequence>
<dbReference type="Pfam" id="PF12229">
    <property type="entry name" value="PG_binding_4"/>
    <property type="match status" value="1"/>
</dbReference>
<accession>A0A3P1SFU1</accession>
<dbReference type="GO" id="GO:0018104">
    <property type="term" value="P:peptidoglycan-protein cross-linking"/>
    <property type="evidence" value="ECO:0007669"/>
    <property type="project" value="TreeGrafter"/>
</dbReference>
<feature type="domain" description="L,D-TPase catalytic" evidence="7">
    <location>
        <begin position="307"/>
        <end position="427"/>
    </location>
</feature>
<proteinExistence type="predicted"/>
<keyword evidence="9" id="KW-1185">Reference proteome</keyword>
<evidence type="ECO:0000256" key="1">
    <source>
        <dbReference type="ARBA" id="ARBA00004752"/>
    </source>
</evidence>
<dbReference type="InterPro" id="IPR038063">
    <property type="entry name" value="Transpep_catalytic_dom"/>
</dbReference>
<evidence type="ECO:0000256" key="2">
    <source>
        <dbReference type="ARBA" id="ARBA00022679"/>
    </source>
</evidence>
<dbReference type="GO" id="GO:0005576">
    <property type="term" value="C:extracellular region"/>
    <property type="evidence" value="ECO:0007669"/>
    <property type="project" value="TreeGrafter"/>
</dbReference>
<evidence type="ECO:0000256" key="4">
    <source>
        <dbReference type="ARBA" id="ARBA00022984"/>
    </source>
</evidence>
<keyword evidence="2" id="KW-0808">Transferase</keyword>
<dbReference type="OrthoDB" id="3176960at2"/>
<dbReference type="PROSITE" id="PS52029">
    <property type="entry name" value="LD_TPASE"/>
    <property type="match status" value="1"/>
</dbReference>
<evidence type="ECO:0000256" key="5">
    <source>
        <dbReference type="ARBA" id="ARBA00023316"/>
    </source>
</evidence>
<dbReference type="Gene3D" id="3.10.20.800">
    <property type="match status" value="1"/>
</dbReference>
<keyword evidence="5 6" id="KW-0961">Cell wall biogenesis/degradation</keyword>
<dbReference type="GO" id="GO:0008360">
    <property type="term" value="P:regulation of cell shape"/>
    <property type="evidence" value="ECO:0007669"/>
    <property type="project" value="UniProtKB-UniRule"/>
</dbReference>
<dbReference type="GO" id="GO:0016740">
    <property type="term" value="F:transferase activity"/>
    <property type="evidence" value="ECO:0007669"/>
    <property type="project" value="UniProtKB-KW"/>
</dbReference>
<name>A0A3P1SFU1_9ACTO</name>
<dbReference type="UniPathway" id="UPA00219"/>
<dbReference type="InterPro" id="IPR005490">
    <property type="entry name" value="LD_TPept_cat_dom"/>
</dbReference>
<keyword evidence="3 6" id="KW-0133">Cell shape</keyword>
<evidence type="ECO:0000256" key="6">
    <source>
        <dbReference type="PROSITE-ProRule" id="PRU01373"/>
    </source>
</evidence>
<protein>
    <recommendedName>
        <fullName evidence="7">L,D-TPase catalytic domain-containing protein</fullName>
    </recommendedName>
</protein>
<evidence type="ECO:0000256" key="3">
    <source>
        <dbReference type="ARBA" id="ARBA00022960"/>
    </source>
</evidence>
<dbReference type="Pfam" id="PF03734">
    <property type="entry name" value="YkuD"/>
    <property type="match status" value="1"/>
</dbReference>
<feature type="active site" description="Proton donor/acceptor" evidence="6">
    <location>
        <position position="384"/>
    </location>
</feature>